<comment type="caution">
    <text evidence="9">The sequence shown here is derived from an EMBL/GenBank/DDBJ whole genome shotgun (WGS) entry which is preliminary data.</text>
</comment>
<dbReference type="CDD" id="cd08991">
    <property type="entry name" value="GH43_HoAraf43-like"/>
    <property type="match status" value="1"/>
</dbReference>
<dbReference type="Proteomes" id="UP000004892">
    <property type="component" value="Unassembled WGS sequence"/>
</dbReference>
<dbReference type="Pfam" id="PF04616">
    <property type="entry name" value="Glyco_hydro_43"/>
    <property type="match status" value="1"/>
</dbReference>
<feature type="site" description="Important for catalytic activity, responsible for pKa modulation of the active site Glu and correct orientation of both the proton donor and substrate" evidence="7">
    <location>
        <position position="140"/>
    </location>
</feature>
<dbReference type="PANTHER" id="PTHR43772">
    <property type="entry name" value="ENDO-1,4-BETA-XYLANASE"/>
    <property type="match status" value="1"/>
</dbReference>
<accession>H1DFV7</accession>
<keyword evidence="4" id="KW-0119">Carbohydrate metabolism</keyword>
<dbReference type="STRING" id="742817.HMPREF9449_01143"/>
<dbReference type="PATRIC" id="fig|742817.3.peg.1213"/>
<reference evidence="9 10" key="1">
    <citation type="submission" date="2012-01" db="EMBL/GenBank/DDBJ databases">
        <title>The Genome Sequence of Odoribacter laneus YIT 12061.</title>
        <authorList>
            <consortium name="The Broad Institute Genome Sequencing Platform"/>
            <person name="Earl A."/>
            <person name="Ward D."/>
            <person name="Feldgarden M."/>
            <person name="Gevers D."/>
            <person name="Morotomi M."/>
            <person name="Young S.K."/>
            <person name="Zeng Q."/>
            <person name="Gargeya S."/>
            <person name="Fitzgerald M."/>
            <person name="Haas B."/>
            <person name="Abouelleil A."/>
            <person name="Alvarado L."/>
            <person name="Arachchi H.M."/>
            <person name="Berlin A."/>
            <person name="Chapman S.B."/>
            <person name="Gearin G."/>
            <person name="Goldberg J."/>
            <person name="Griggs A."/>
            <person name="Gujja S."/>
            <person name="Hansen M."/>
            <person name="Heiman D."/>
            <person name="Howarth C."/>
            <person name="Larimer J."/>
            <person name="Lui A."/>
            <person name="MacDonald P.J.P."/>
            <person name="McCowen C."/>
            <person name="Montmayeur A."/>
            <person name="Murphy C."/>
            <person name="Neiman D."/>
            <person name="Pearson M."/>
            <person name="Priest M."/>
            <person name="Roberts A."/>
            <person name="Saif S."/>
            <person name="Shea T."/>
            <person name="Sisk P."/>
            <person name="Stolte C."/>
            <person name="Sykes S."/>
            <person name="Wortman J."/>
            <person name="Nusbaum C."/>
            <person name="Birren B."/>
        </authorList>
    </citation>
    <scope>NUCLEOTIDE SEQUENCE [LARGE SCALE GENOMIC DNA]</scope>
    <source>
        <strain evidence="9 10">YIT 12061</strain>
    </source>
</reference>
<dbReference type="SUPFAM" id="SSF75005">
    <property type="entry name" value="Arabinanase/levansucrase/invertase"/>
    <property type="match status" value="1"/>
</dbReference>
<comment type="similarity">
    <text evidence="1 8">Belongs to the glycosyl hydrolase 43 family.</text>
</comment>
<protein>
    <recommendedName>
        <fullName evidence="11">1,4-beta-xylanase</fullName>
    </recommendedName>
</protein>
<dbReference type="Gene3D" id="2.115.10.20">
    <property type="entry name" value="Glycosyl hydrolase domain, family 43"/>
    <property type="match status" value="1"/>
</dbReference>
<keyword evidence="5 8" id="KW-0326">Glycosidase</keyword>
<dbReference type="GO" id="GO:0004553">
    <property type="term" value="F:hydrolase activity, hydrolyzing O-glycosyl compounds"/>
    <property type="evidence" value="ECO:0007669"/>
    <property type="project" value="InterPro"/>
</dbReference>
<dbReference type="PANTHER" id="PTHR43772:SF2">
    <property type="entry name" value="PUTATIVE (AFU_ORTHOLOGUE AFUA_2G04480)-RELATED"/>
    <property type="match status" value="1"/>
</dbReference>
<evidence type="ECO:0000313" key="9">
    <source>
        <dbReference type="EMBL" id="EHP48780.1"/>
    </source>
</evidence>
<dbReference type="HOGENOM" id="CLU_009397_4_0_10"/>
<evidence type="ECO:0000256" key="5">
    <source>
        <dbReference type="ARBA" id="ARBA00023295"/>
    </source>
</evidence>
<keyword evidence="3 8" id="KW-0378">Hydrolase</keyword>
<dbReference type="eggNOG" id="COG3507">
    <property type="taxonomic scope" value="Bacteria"/>
</dbReference>
<feature type="active site" description="Proton donor" evidence="6">
    <location>
        <position position="200"/>
    </location>
</feature>
<gene>
    <name evidence="9" type="ORF">HMPREF9449_01143</name>
</gene>
<evidence type="ECO:0000256" key="4">
    <source>
        <dbReference type="ARBA" id="ARBA00023277"/>
    </source>
</evidence>
<dbReference type="AlphaFoldDB" id="H1DFV7"/>
<evidence type="ECO:0000256" key="2">
    <source>
        <dbReference type="ARBA" id="ARBA00022651"/>
    </source>
</evidence>
<dbReference type="EMBL" id="ADMC01000017">
    <property type="protein sequence ID" value="EHP48780.1"/>
    <property type="molecule type" value="Genomic_DNA"/>
</dbReference>
<feature type="active site" description="Proton acceptor" evidence="6">
    <location>
        <position position="36"/>
    </location>
</feature>
<evidence type="ECO:0000256" key="8">
    <source>
        <dbReference type="RuleBase" id="RU361187"/>
    </source>
</evidence>
<evidence type="ECO:0000256" key="1">
    <source>
        <dbReference type="ARBA" id="ARBA00009865"/>
    </source>
</evidence>
<evidence type="ECO:0000313" key="10">
    <source>
        <dbReference type="Proteomes" id="UP000004892"/>
    </source>
</evidence>
<proteinExistence type="inferred from homology"/>
<evidence type="ECO:0008006" key="11">
    <source>
        <dbReference type="Google" id="ProtNLM"/>
    </source>
</evidence>
<sequence>MKSKMWFLFVGIFCMPCLVWGSIPDHNASGPVLLGDPFIMLFEGKYYAYGTFAENGIQVLVSEDLKEWEIADVKDGLALRKEDVWGDRWFWAPEVYAVGERFYMYYTAEEQICVAVADSPLGPFRQEGEQPMLTGEKSIDNTLFIDEDGKAYLFFDRFNDGLNIWGAELNEDLQSLRKETMYPCIHVSQEWEQVWPRVNEGAFVIRHKGTYYMTYSANSYESPYYGIGFATAENIKGPWVKYADNPLLQQTAGMVGIGHSALFTDKEGKLRIVFHAHWSAEEIHPRTMHIGYVRFVSQKEGPDKMVIEGPFTDAIYKR</sequence>
<organism evidence="9 10">
    <name type="scientific">Odoribacter laneus YIT 12061</name>
    <dbReference type="NCBI Taxonomy" id="742817"/>
    <lineage>
        <taxon>Bacteria</taxon>
        <taxon>Pseudomonadati</taxon>
        <taxon>Bacteroidota</taxon>
        <taxon>Bacteroidia</taxon>
        <taxon>Bacteroidales</taxon>
        <taxon>Odoribacteraceae</taxon>
        <taxon>Odoribacter</taxon>
    </lineage>
</organism>
<evidence type="ECO:0000256" key="7">
    <source>
        <dbReference type="PIRSR" id="PIRSR606710-2"/>
    </source>
</evidence>
<evidence type="ECO:0000256" key="3">
    <source>
        <dbReference type="ARBA" id="ARBA00022801"/>
    </source>
</evidence>
<dbReference type="RefSeq" id="WP_009136291.1">
    <property type="nucleotide sequence ID" value="NZ_JH594596.1"/>
</dbReference>
<dbReference type="InterPro" id="IPR023296">
    <property type="entry name" value="Glyco_hydro_beta-prop_sf"/>
</dbReference>
<dbReference type="InterPro" id="IPR006710">
    <property type="entry name" value="Glyco_hydro_43"/>
</dbReference>
<keyword evidence="2" id="KW-0858">Xylan degradation</keyword>
<name>H1DFV7_9BACT</name>
<dbReference type="GeneID" id="98068730"/>
<keyword evidence="2" id="KW-0624">Polysaccharide degradation</keyword>
<evidence type="ECO:0000256" key="6">
    <source>
        <dbReference type="PIRSR" id="PIRSR606710-1"/>
    </source>
</evidence>
<dbReference type="GO" id="GO:0045493">
    <property type="term" value="P:xylan catabolic process"/>
    <property type="evidence" value="ECO:0007669"/>
    <property type="project" value="UniProtKB-KW"/>
</dbReference>
<keyword evidence="10" id="KW-1185">Reference proteome</keyword>
<dbReference type="InterPro" id="IPR052176">
    <property type="entry name" value="Glycosyl_Hydrlase_43_Enz"/>
</dbReference>